<evidence type="ECO:0000313" key="4">
    <source>
        <dbReference type="Proteomes" id="UP000187425"/>
    </source>
</evidence>
<comment type="caution">
    <text evidence="3">The sequence shown here is derived from an EMBL/GenBank/DDBJ whole genome shotgun (WGS) entry which is preliminary data.</text>
</comment>
<dbReference type="InterPro" id="IPR051465">
    <property type="entry name" value="Cell_Envelope_Struct_Comp"/>
</dbReference>
<feature type="domain" description="SLH" evidence="2">
    <location>
        <begin position="33"/>
        <end position="96"/>
    </location>
</feature>
<feature type="signal peptide" evidence="1">
    <location>
        <begin position="1"/>
        <end position="31"/>
    </location>
</feature>
<protein>
    <recommendedName>
        <fullName evidence="2">SLH domain-containing protein</fullName>
    </recommendedName>
</protein>
<dbReference type="OrthoDB" id="5845122at2"/>
<sequence length="402" mass="44539">MNTLLKLSKKAVPVFLLLAVCLVSSSTSAVKADAVQFSDVTANHWAKSGIDTAVKKGYVVGYPGGLFLPNANVTRAEFIKMIVTATGQSVEETAGKWYVSYVNAAEQAKLYVSSDFANSELEWNKTITRQEMARIAARATGLQTKEDDKWMYLAAKSGLISGLGAGKLGEKENTTRAQSVATVERVLTVKGGGKLPTDKYAISSAELAWHKTNIFTVMPEIVGYRGEKWSRYESIEDQWEEDKLTLTSKDNKYVATLHELIAIDLEDPNDPNLKQIPPLSTLKWSYGEYGNPGHPVSNYKKAYLLYWKSTEKNDAPDRYFGDGFAQIELIGVGLPNPKQKEGVLTMTAPVFHKKRDDSPYTIVPKVTKDKLSESVYVWISTPNSGYFRSIVDILSVDPHSEQ</sequence>
<dbReference type="InterPro" id="IPR001119">
    <property type="entry name" value="SLH_dom"/>
</dbReference>
<dbReference type="AlphaFoldDB" id="A0A1R0Z7U7"/>
<accession>A0A1R0Z7U7</accession>
<gene>
    <name evidence="3" type="ORF">BSK65_29320</name>
</gene>
<dbReference type="Proteomes" id="UP000187425">
    <property type="component" value="Unassembled WGS sequence"/>
</dbReference>
<dbReference type="EMBL" id="MPTW01000034">
    <property type="protein sequence ID" value="OME64271.1"/>
    <property type="molecule type" value="Genomic_DNA"/>
</dbReference>
<evidence type="ECO:0000256" key="1">
    <source>
        <dbReference type="SAM" id="SignalP"/>
    </source>
</evidence>
<keyword evidence="1" id="KW-0732">Signal</keyword>
<organism evidence="3 4">
    <name type="scientific">Paenibacillus odorifer</name>
    <dbReference type="NCBI Taxonomy" id="189426"/>
    <lineage>
        <taxon>Bacteria</taxon>
        <taxon>Bacillati</taxon>
        <taxon>Bacillota</taxon>
        <taxon>Bacilli</taxon>
        <taxon>Bacillales</taxon>
        <taxon>Paenibacillaceae</taxon>
        <taxon>Paenibacillus</taxon>
    </lineage>
</organism>
<dbReference type="PANTHER" id="PTHR43308">
    <property type="entry name" value="OUTER MEMBRANE PROTEIN ALPHA-RELATED"/>
    <property type="match status" value="1"/>
</dbReference>
<name>A0A1R0Z7U7_9BACL</name>
<evidence type="ECO:0000259" key="2">
    <source>
        <dbReference type="PROSITE" id="PS51272"/>
    </source>
</evidence>
<dbReference type="Pfam" id="PF00395">
    <property type="entry name" value="SLH"/>
    <property type="match status" value="1"/>
</dbReference>
<dbReference type="RefSeq" id="WP_076287008.1">
    <property type="nucleotide sequence ID" value="NZ_MPTW01000034.1"/>
</dbReference>
<feature type="chain" id="PRO_5039383809" description="SLH domain-containing protein" evidence="1">
    <location>
        <begin position="32"/>
        <end position="402"/>
    </location>
</feature>
<proteinExistence type="predicted"/>
<dbReference type="PANTHER" id="PTHR43308:SF5">
    <property type="entry name" value="S-LAYER PROTEIN _ PEPTIDOGLYCAN ENDO-BETA-N-ACETYLGLUCOSAMINIDASE"/>
    <property type="match status" value="1"/>
</dbReference>
<reference evidence="3 4" key="1">
    <citation type="submission" date="2016-11" db="EMBL/GenBank/DDBJ databases">
        <title>Paenibacillus species isolates.</title>
        <authorList>
            <person name="Beno S.M."/>
        </authorList>
    </citation>
    <scope>NUCLEOTIDE SEQUENCE [LARGE SCALE GENOMIC DNA]</scope>
    <source>
        <strain evidence="3 4">FSL H7-0443</strain>
    </source>
</reference>
<evidence type="ECO:0000313" key="3">
    <source>
        <dbReference type="EMBL" id="OME64271.1"/>
    </source>
</evidence>
<dbReference type="PROSITE" id="PS51272">
    <property type="entry name" value="SLH"/>
    <property type="match status" value="1"/>
</dbReference>